<dbReference type="STRING" id="63057.A0A2P5E8U7"/>
<evidence type="ECO:0008006" key="3">
    <source>
        <dbReference type="Google" id="ProtNLM"/>
    </source>
</evidence>
<gene>
    <name evidence="1" type="ORF">TorRG33x02_222920</name>
</gene>
<name>A0A2P5E8U7_TREOI</name>
<dbReference type="OrthoDB" id="1433817at2759"/>
<dbReference type="AlphaFoldDB" id="A0A2P5E8U7"/>
<dbReference type="EMBL" id="JXTC01000205">
    <property type="protein sequence ID" value="PON81969.1"/>
    <property type="molecule type" value="Genomic_DNA"/>
</dbReference>
<evidence type="ECO:0000313" key="2">
    <source>
        <dbReference type="Proteomes" id="UP000237000"/>
    </source>
</evidence>
<dbReference type="PANTHER" id="PTHR33116:SF78">
    <property type="entry name" value="OS12G0587133 PROTEIN"/>
    <property type="match status" value="1"/>
</dbReference>
<keyword evidence="2" id="KW-1185">Reference proteome</keyword>
<dbReference type="PANTHER" id="PTHR33116">
    <property type="entry name" value="REVERSE TRANSCRIPTASE ZINC-BINDING DOMAIN-CONTAINING PROTEIN-RELATED-RELATED"/>
    <property type="match status" value="1"/>
</dbReference>
<organism evidence="1 2">
    <name type="scientific">Trema orientale</name>
    <name type="common">Charcoal tree</name>
    <name type="synonym">Celtis orientalis</name>
    <dbReference type="NCBI Taxonomy" id="63057"/>
    <lineage>
        <taxon>Eukaryota</taxon>
        <taxon>Viridiplantae</taxon>
        <taxon>Streptophyta</taxon>
        <taxon>Embryophyta</taxon>
        <taxon>Tracheophyta</taxon>
        <taxon>Spermatophyta</taxon>
        <taxon>Magnoliopsida</taxon>
        <taxon>eudicotyledons</taxon>
        <taxon>Gunneridae</taxon>
        <taxon>Pentapetalae</taxon>
        <taxon>rosids</taxon>
        <taxon>fabids</taxon>
        <taxon>Rosales</taxon>
        <taxon>Cannabaceae</taxon>
        <taxon>Trema</taxon>
    </lineage>
</organism>
<accession>A0A2P5E8U7</accession>
<evidence type="ECO:0000313" key="1">
    <source>
        <dbReference type="EMBL" id="PON81969.1"/>
    </source>
</evidence>
<comment type="caution">
    <text evidence="1">The sequence shown here is derived from an EMBL/GenBank/DDBJ whole genome shotgun (WGS) entry which is preliminary data.</text>
</comment>
<sequence>MKRGGDSLQYLGVPLFVGAPRQYWLIPWMDRILARFRCWMGMSLSMAGRLALAESVIYGSLIHSFQIYKWPSSLLSKLTSAIWNFIWSGSILHRKPVQVSWKLCCRPKVEGGLGLRDLSTLNKALLKKFAWRILTVDSDLFAYLCARFFMRNGNVLMRRKSSIWPGLRPLCIDLRKESCWLIGRHSKVKFWTENWMGSPLIDLVSSNLGLEPSLDSVVEISSLTQVGLYLQLFLLVFL</sequence>
<dbReference type="Proteomes" id="UP000237000">
    <property type="component" value="Unassembled WGS sequence"/>
</dbReference>
<proteinExistence type="predicted"/>
<protein>
    <recommendedName>
        <fullName evidence="3">Reverse transcriptase zinc-binding domain-containing protein</fullName>
    </recommendedName>
</protein>
<reference evidence="2" key="1">
    <citation type="submission" date="2016-06" db="EMBL/GenBank/DDBJ databases">
        <title>Parallel loss of symbiosis genes in relatives of nitrogen-fixing non-legume Parasponia.</title>
        <authorList>
            <person name="Van Velzen R."/>
            <person name="Holmer R."/>
            <person name="Bu F."/>
            <person name="Rutten L."/>
            <person name="Van Zeijl A."/>
            <person name="Liu W."/>
            <person name="Santuari L."/>
            <person name="Cao Q."/>
            <person name="Sharma T."/>
            <person name="Shen D."/>
            <person name="Roswanjaya Y."/>
            <person name="Wardhani T."/>
            <person name="Kalhor M.S."/>
            <person name="Jansen J."/>
            <person name="Van den Hoogen J."/>
            <person name="Gungor B."/>
            <person name="Hartog M."/>
            <person name="Hontelez J."/>
            <person name="Verver J."/>
            <person name="Yang W.-C."/>
            <person name="Schijlen E."/>
            <person name="Repin R."/>
            <person name="Schilthuizen M."/>
            <person name="Schranz E."/>
            <person name="Heidstra R."/>
            <person name="Miyata K."/>
            <person name="Fedorova E."/>
            <person name="Kohlen W."/>
            <person name="Bisseling T."/>
            <person name="Smit S."/>
            <person name="Geurts R."/>
        </authorList>
    </citation>
    <scope>NUCLEOTIDE SEQUENCE [LARGE SCALE GENOMIC DNA]</scope>
    <source>
        <strain evidence="2">cv. RG33-2</strain>
    </source>
</reference>
<dbReference type="InParanoid" id="A0A2P5E8U7"/>